<sequence length="136" mass="15039">MLKQISLGASLLMLLVGCQSTPEAAPPLELIGTWQIEEAAGKPLIDYSPAQLTFAADNKFSGNNSCNNIFGDYVHEDSVLRLSPAGSSKKACVDALMQQEQRIMQVLTRINRLRFTQGKLILLDERGHKQLVLSRR</sequence>
<name>A0ABX7QZZ9_9GAMM</name>
<reference evidence="3 4" key="1">
    <citation type="submission" date="2021-03" db="EMBL/GenBank/DDBJ databases">
        <title>Novel species identification of genus Shewanella.</title>
        <authorList>
            <person name="Liu G."/>
            <person name="Zhang Q."/>
        </authorList>
    </citation>
    <scope>NUCLEOTIDE SEQUENCE [LARGE SCALE GENOMIC DNA]</scope>
    <source>
        <strain evidence="3 4">FJAT-52962</strain>
    </source>
</reference>
<protein>
    <submittedName>
        <fullName evidence="3">META domain-containing protein</fullName>
    </submittedName>
</protein>
<dbReference type="InterPro" id="IPR053147">
    <property type="entry name" value="Hsp_HslJ-like"/>
</dbReference>
<dbReference type="InterPro" id="IPR005184">
    <property type="entry name" value="DUF306_Meta_HslJ"/>
</dbReference>
<dbReference type="EMBL" id="CP071502">
    <property type="protein sequence ID" value="QSX36403.1"/>
    <property type="molecule type" value="Genomic_DNA"/>
</dbReference>
<dbReference type="PANTHER" id="PTHR35535:SF1">
    <property type="entry name" value="HEAT SHOCK PROTEIN HSLJ"/>
    <property type="match status" value="1"/>
</dbReference>
<dbReference type="RefSeq" id="WP_207379778.1">
    <property type="nucleotide sequence ID" value="NZ_CP071502.1"/>
</dbReference>
<dbReference type="PANTHER" id="PTHR35535">
    <property type="entry name" value="HEAT SHOCK PROTEIN HSLJ"/>
    <property type="match status" value="1"/>
</dbReference>
<keyword evidence="4" id="KW-1185">Reference proteome</keyword>
<keyword evidence="1" id="KW-0732">Signal</keyword>
<evidence type="ECO:0000256" key="1">
    <source>
        <dbReference type="SAM" id="SignalP"/>
    </source>
</evidence>
<feature type="signal peptide" evidence="1">
    <location>
        <begin position="1"/>
        <end position="24"/>
    </location>
</feature>
<organism evidence="3 4">
    <name type="scientific">Shewanella sedimentimangrovi</name>
    <dbReference type="NCBI Taxonomy" id="2814293"/>
    <lineage>
        <taxon>Bacteria</taxon>
        <taxon>Pseudomonadati</taxon>
        <taxon>Pseudomonadota</taxon>
        <taxon>Gammaproteobacteria</taxon>
        <taxon>Alteromonadales</taxon>
        <taxon>Shewanellaceae</taxon>
        <taxon>Shewanella</taxon>
    </lineage>
</organism>
<evidence type="ECO:0000259" key="2">
    <source>
        <dbReference type="Pfam" id="PF03724"/>
    </source>
</evidence>
<accession>A0ABX7QZZ9</accession>
<dbReference type="Pfam" id="PF03724">
    <property type="entry name" value="META"/>
    <property type="match status" value="1"/>
</dbReference>
<evidence type="ECO:0000313" key="3">
    <source>
        <dbReference type="EMBL" id="QSX36403.1"/>
    </source>
</evidence>
<dbReference type="InterPro" id="IPR038670">
    <property type="entry name" value="HslJ-like_sf"/>
</dbReference>
<dbReference type="Proteomes" id="UP000663207">
    <property type="component" value="Chromosome"/>
</dbReference>
<proteinExistence type="predicted"/>
<dbReference type="Gene3D" id="2.40.128.270">
    <property type="match status" value="1"/>
</dbReference>
<evidence type="ECO:0000313" key="4">
    <source>
        <dbReference type="Proteomes" id="UP000663207"/>
    </source>
</evidence>
<dbReference type="PROSITE" id="PS51257">
    <property type="entry name" value="PROKAR_LIPOPROTEIN"/>
    <property type="match status" value="1"/>
</dbReference>
<gene>
    <name evidence="3" type="ORF">JYB85_14020</name>
</gene>
<feature type="domain" description="DUF306" evidence="2">
    <location>
        <begin position="32"/>
        <end position="133"/>
    </location>
</feature>
<feature type="chain" id="PRO_5045619766" evidence="1">
    <location>
        <begin position="25"/>
        <end position="136"/>
    </location>
</feature>